<accession>A0A348APD6</accession>
<sequence>MSNIENLKEQLTESTRTFSGKVINVRCDKVLLPNGNTGLREVG</sequence>
<dbReference type="RefSeq" id="WP_269471848.1">
    <property type="nucleotide sequence ID" value="NZ_AP018449.1"/>
</dbReference>
<dbReference type="EMBL" id="AP018449">
    <property type="protein sequence ID" value="BBB92934.1"/>
    <property type="molecule type" value="Genomic_DNA"/>
</dbReference>
<name>A0A348APD6_9FIRM</name>
<dbReference type="Proteomes" id="UP000276437">
    <property type="component" value="Chromosome"/>
</dbReference>
<organism evidence="1 2">
    <name type="scientific">Methylomusa anaerophila</name>
    <dbReference type="NCBI Taxonomy" id="1930071"/>
    <lineage>
        <taxon>Bacteria</taxon>
        <taxon>Bacillati</taxon>
        <taxon>Bacillota</taxon>
        <taxon>Negativicutes</taxon>
        <taxon>Selenomonadales</taxon>
        <taxon>Sporomusaceae</taxon>
        <taxon>Methylomusa</taxon>
    </lineage>
</organism>
<evidence type="ECO:0000313" key="1">
    <source>
        <dbReference type="EMBL" id="BBB92934.1"/>
    </source>
</evidence>
<evidence type="ECO:0000313" key="2">
    <source>
        <dbReference type="Proteomes" id="UP000276437"/>
    </source>
</evidence>
<dbReference type="KEGG" id="mana:MAMMFC1_03642"/>
<proteinExistence type="predicted"/>
<keyword evidence="2" id="KW-1185">Reference proteome</keyword>
<reference evidence="1 2" key="1">
    <citation type="journal article" date="2018" name="Int. J. Syst. Evol. Microbiol.">
        <title>Methylomusa anaerophila gen. nov., sp. nov., an anaerobic methanol-utilizing bacterium isolated from a microbial fuel cell.</title>
        <authorList>
            <person name="Amano N."/>
            <person name="Yamamuro A."/>
            <person name="Miyahara M."/>
            <person name="Kouzuma A."/>
            <person name="Abe T."/>
            <person name="Watanabe K."/>
        </authorList>
    </citation>
    <scope>NUCLEOTIDE SEQUENCE [LARGE SCALE GENOMIC DNA]</scope>
    <source>
        <strain evidence="1 2">MMFC1</strain>
    </source>
</reference>
<protein>
    <submittedName>
        <fullName evidence="1">Uncharacterized protein</fullName>
    </submittedName>
</protein>
<dbReference type="AlphaFoldDB" id="A0A348APD6"/>
<gene>
    <name evidence="1" type="ORF">MAMMFC1_03642</name>
</gene>